<accession>A0ABW2LAY8</accession>
<comment type="caution">
    <text evidence="1">The sequence shown here is derived from an EMBL/GenBank/DDBJ whole genome shotgun (WGS) entry which is preliminary data.</text>
</comment>
<organism evidence="1 2">
    <name type="scientific">Haloferula chungangensis</name>
    <dbReference type="NCBI Taxonomy" id="1048331"/>
    <lineage>
        <taxon>Bacteria</taxon>
        <taxon>Pseudomonadati</taxon>
        <taxon>Verrucomicrobiota</taxon>
        <taxon>Verrucomicrobiia</taxon>
        <taxon>Verrucomicrobiales</taxon>
        <taxon>Verrucomicrobiaceae</taxon>
        <taxon>Haloferula</taxon>
    </lineage>
</organism>
<name>A0ABW2LAY8_9BACT</name>
<keyword evidence="2" id="KW-1185">Reference proteome</keyword>
<dbReference type="RefSeq" id="WP_379716816.1">
    <property type="nucleotide sequence ID" value="NZ_JBHTBS010000025.1"/>
</dbReference>
<reference evidence="2" key="1">
    <citation type="journal article" date="2019" name="Int. J. Syst. Evol. Microbiol.">
        <title>The Global Catalogue of Microorganisms (GCM) 10K type strain sequencing project: providing services to taxonomists for standard genome sequencing and annotation.</title>
        <authorList>
            <consortium name="The Broad Institute Genomics Platform"/>
            <consortium name="The Broad Institute Genome Sequencing Center for Infectious Disease"/>
            <person name="Wu L."/>
            <person name="Ma J."/>
        </authorList>
    </citation>
    <scope>NUCLEOTIDE SEQUENCE [LARGE SCALE GENOMIC DNA]</scope>
    <source>
        <strain evidence="2">CGMCC 4.1467</strain>
    </source>
</reference>
<gene>
    <name evidence="1" type="ORF">ACFQY0_20740</name>
</gene>
<dbReference type="EMBL" id="JBHTBS010000025">
    <property type="protein sequence ID" value="MFC7339629.1"/>
    <property type="molecule type" value="Genomic_DNA"/>
</dbReference>
<evidence type="ECO:0000313" key="1">
    <source>
        <dbReference type="EMBL" id="MFC7339629.1"/>
    </source>
</evidence>
<protein>
    <submittedName>
        <fullName evidence="1">Uncharacterized protein</fullName>
    </submittedName>
</protein>
<proteinExistence type="predicted"/>
<evidence type="ECO:0000313" key="2">
    <source>
        <dbReference type="Proteomes" id="UP001596472"/>
    </source>
</evidence>
<dbReference type="Proteomes" id="UP001596472">
    <property type="component" value="Unassembled WGS sequence"/>
</dbReference>
<sequence length="152" mass="16483">MKLLLCLILPSLMLEASFGDVLWRGGSPDARLSLAAGPPPLGNWFGAEGDELSFTLKSGDSFVAFQVGMVGPVTGLLREGLAANARNRGKTTSGCTIKFREDGAIDLTFKQSKELTVRISREDARELIRVSTAFLDERMAKHAKLEKNADLD</sequence>